<feature type="domain" description="Cadherin" evidence="16">
    <location>
        <begin position="583"/>
        <end position="673"/>
    </location>
</feature>
<evidence type="ECO:0000256" key="2">
    <source>
        <dbReference type="ARBA" id="ARBA00022475"/>
    </source>
</evidence>
<evidence type="ECO:0000256" key="4">
    <source>
        <dbReference type="ARBA" id="ARBA00022692"/>
    </source>
</evidence>
<feature type="domain" description="Cadherin" evidence="16">
    <location>
        <begin position="2009"/>
        <end position="2116"/>
    </location>
</feature>
<feature type="domain" description="Cadherin" evidence="16">
    <location>
        <begin position="1794"/>
        <end position="1907"/>
    </location>
</feature>
<dbReference type="FunFam" id="2.60.40.60:FF:000041">
    <property type="entry name" value="FAT atypical cadherin 1"/>
    <property type="match status" value="1"/>
</dbReference>
<feature type="domain" description="Cadherin" evidence="16">
    <location>
        <begin position="1486"/>
        <end position="1591"/>
    </location>
</feature>
<dbReference type="FunFam" id="2.60.40.60:FF:000094">
    <property type="entry name" value="protocadherin gamma-C4 isoform X2"/>
    <property type="match status" value="1"/>
</dbReference>
<keyword evidence="6" id="KW-0677">Repeat</keyword>
<evidence type="ECO:0000259" key="16">
    <source>
        <dbReference type="PROSITE" id="PS50268"/>
    </source>
</evidence>
<feature type="domain" description="Cadherin" evidence="16">
    <location>
        <begin position="2636"/>
        <end position="2706"/>
    </location>
</feature>
<evidence type="ECO:0000256" key="11">
    <source>
        <dbReference type="ARBA" id="ARBA00023157"/>
    </source>
</evidence>
<dbReference type="FunFam" id="2.60.40.60:FF:000064">
    <property type="entry name" value="FAT atypical cadherin 1"/>
    <property type="match status" value="1"/>
</dbReference>
<dbReference type="GO" id="GO:0005509">
    <property type="term" value="F:calcium ion binding"/>
    <property type="evidence" value="ECO:0007669"/>
    <property type="project" value="UniProtKB-UniRule"/>
</dbReference>
<dbReference type="Gene3D" id="2.60.40.60">
    <property type="entry name" value="Cadherins"/>
    <property type="match status" value="25"/>
</dbReference>
<dbReference type="GO" id="GO:0048731">
    <property type="term" value="P:system development"/>
    <property type="evidence" value="ECO:0007669"/>
    <property type="project" value="UniProtKB-ARBA"/>
</dbReference>
<feature type="domain" description="Cadherin" evidence="16">
    <location>
        <begin position="357"/>
        <end position="461"/>
    </location>
</feature>
<evidence type="ECO:0000256" key="9">
    <source>
        <dbReference type="ARBA" id="ARBA00022989"/>
    </source>
</evidence>
<dbReference type="FunFam" id="2.60.40.60:FF:000015">
    <property type="entry name" value="FAT atypical cadherin 1"/>
    <property type="match status" value="2"/>
</dbReference>
<dbReference type="FunFam" id="2.60.40.60:FF:000026">
    <property type="entry name" value="FAT atypical cadherin 1"/>
    <property type="match status" value="1"/>
</dbReference>
<evidence type="ECO:0000256" key="1">
    <source>
        <dbReference type="ARBA" id="ARBA00004251"/>
    </source>
</evidence>
<dbReference type="PROSITE" id="PS50268">
    <property type="entry name" value="CADHERIN_2"/>
    <property type="match status" value="25"/>
</dbReference>
<keyword evidence="10" id="KW-0472">Membrane</keyword>
<dbReference type="GO" id="GO:0008104">
    <property type="term" value="P:intracellular protein localization"/>
    <property type="evidence" value="ECO:0007669"/>
    <property type="project" value="UniProtKB-ARBA"/>
</dbReference>
<proteinExistence type="evidence at transcript level"/>
<feature type="domain" description="Cadherin" evidence="16">
    <location>
        <begin position="1387"/>
        <end position="1485"/>
    </location>
</feature>
<evidence type="ECO:0000256" key="3">
    <source>
        <dbReference type="ARBA" id="ARBA00022536"/>
    </source>
</evidence>
<dbReference type="FunFam" id="2.60.40.60:FF:000053">
    <property type="entry name" value="FAT atypical cadherin 3"/>
    <property type="match status" value="1"/>
</dbReference>
<feature type="domain" description="Cadherin" evidence="16">
    <location>
        <begin position="823"/>
        <end position="929"/>
    </location>
</feature>
<keyword evidence="3" id="KW-0245">EGF-like domain</keyword>
<dbReference type="PANTHER" id="PTHR24026">
    <property type="entry name" value="FAT ATYPICAL CADHERIN-RELATED"/>
    <property type="match status" value="1"/>
</dbReference>
<dbReference type="EMBL" id="KY031108">
    <property type="protein sequence ID" value="ATU82859.1"/>
    <property type="molecule type" value="mRNA"/>
</dbReference>
<dbReference type="GO" id="GO:0030154">
    <property type="term" value="P:cell differentiation"/>
    <property type="evidence" value="ECO:0007669"/>
    <property type="project" value="UniProtKB-ARBA"/>
</dbReference>
<evidence type="ECO:0000256" key="12">
    <source>
        <dbReference type="ARBA" id="ARBA00023180"/>
    </source>
</evidence>
<dbReference type="GO" id="GO:0007156">
    <property type="term" value="P:homophilic cell adhesion via plasma membrane adhesion molecules"/>
    <property type="evidence" value="ECO:0007669"/>
    <property type="project" value="InterPro"/>
</dbReference>
<keyword evidence="5 15" id="KW-0732">Signal</keyword>
<feature type="domain" description="Cadherin" evidence="16">
    <location>
        <begin position="2135"/>
        <end position="2217"/>
    </location>
</feature>
<dbReference type="FunFam" id="2.60.40.60:FF:000039">
    <property type="entry name" value="FAT atypical cadherin 3"/>
    <property type="match status" value="1"/>
</dbReference>
<evidence type="ECO:0000256" key="8">
    <source>
        <dbReference type="ARBA" id="ARBA00022889"/>
    </source>
</evidence>
<dbReference type="FunFam" id="2.60.40.60:FF:000116">
    <property type="entry name" value="Dachsous cadherin-related 2"/>
    <property type="match status" value="1"/>
</dbReference>
<comment type="subcellular location">
    <subcellularLocation>
        <location evidence="1">Cell membrane</location>
        <topology evidence="1">Single-pass type I membrane protein</topology>
    </subcellularLocation>
</comment>
<dbReference type="Pfam" id="PF00028">
    <property type="entry name" value="Cadherin"/>
    <property type="match status" value="18"/>
</dbReference>
<accession>A0A2K8JM25</accession>
<dbReference type="GO" id="GO:0001736">
    <property type="term" value="P:establishment of planar polarity"/>
    <property type="evidence" value="ECO:0007669"/>
    <property type="project" value="UniProtKB-ARBA"/>
</dbReference>
<dbReference type="FunFam" id="2.60.40.60:FF:000033">
    <property type="entry name" value="FAT atypical cadherin 1"/>
    <property type="match status" value="1"/>
</dbReference>
<dbReference type="PANTHER" id="PTHR24026:SF126">
    <property type="entry name" value="PROTOCADHERIN FAT 4"/>
    <property type="match status" value="1"/>
</dbReference>
<sequence length="2708" mass="300891">MNGRWLVPLAGLLTLLAGSQAALQFTKPAYNATIYENSRGKTYVRCVEKMGIDSAGTNVDIRYKIVGGDRDKFFKAEERNVGGFVMLMIRTRTGNTDVLNRERKDKYTLHIRATVMRRSSRQELDATVYISILDRNDLNPLFYPTTYDEVVPEDTALHSTILKVNAEDADLGMNGELYFYFKNKTDQFSVHPTTGVISLTRPLRYSENSVHHLTIVAKDRGGGKPSYGKITFHVKQVNLFGPEIYVHTLSSLNENSNNDVYAIVRVIDQDEGVHGEIKSVEIVEGDPDGNFIVRKVKEGKTGYEFNIELLRAISGEIANKGFNLTLKATDNGSPPKHTYKSVPVIIAITNDNPPVFDREFYEVDISENVPPNSPIIRVKVLDSENGNSVVPNFEITSNNDMFTVNPTTGMIYTSDWLDAERTTSYTVTIIATDRAVLGSRKHSTAKVKVNVIDANDNDPVFDDAEVTVYVDENEPSGTSVTTVIARDDDSGENSYISYSIANLKTVPFEIDHFSGVVRTTQVLDYESLKRNFILKIRASDWGLPYRRQTEMQLKIIVRDVNDNRPQFEKIDCVGHVPKFLTIGTELLTLSAIDFDAGNMISYRLLSGNDDDCFHLDATSGVLSVTCDLSDLNVSQRELNVTATDHTHYADTMTILIKLISVKKNTNMDSKSWFKCKDTGVARRLTEVLASAERNNMNKEEFAMMPSRYGQNAHSPEFSDFPVQVMVNESVAIGTTLIVIKATDRDLGYNGKLIYGITAGDLDSVFRIDPDTGELKVVGFLDRERDDEYLLNITVYDLGRPKKNTSRYLPIIILDVNDNPPKFEKSIASFRVTENAVNGTAIYTVNASDPDLGENGKIQFSIISDSPEFYIDPVSGVLSVRGILDREVRQMHEVIIRATDCAGTMRRDAHFADAIVKIFIDDMNDNAPKFSGDKFKIAIPEDIPIGTVVAIISASDPDLDEGGKITYSILDESETFEIDQLTGTVRTAKVLDYEQRQYYSLTIQAEDNGVPSLSSETLLMVDLIDVNENEHAPYFNDIVVSASVLEAQPPDSLVTTVTATDNDPPGTRDSTLVYRIVSGDGLGFFRIDNEGHIRTTRILDAESKSGYWLTVVAEDQGLVPQHALLLVYIEVIDVNDQVPLSLKAVYHASVTEESESIVSVVQVKARDGDVTPADITYTISAGNPHSFFSINSTTGLITTTGRKLDREKQEEFIIEVTINDNGRPPLSSTTRVVISVEDINDNDPVFDQAVYHVTVPENKNTESVISQSEESSEELAGSEDSLNDNIWESFYDHETSGYPLMRVLASDKDVGENADIRYSINSGKYKGKFIINPVTGIIYSQKPLFNGRLYNLIIMATDNGKDKRNTTTRVAIRVTKVPETSSNSPVFKNPDQSVQLMESDYVGYLVTLAQASDADGNALWYNITAGDSEHQFTIGRDQGNVQLGKRLDRETNSFYNLTLSATDGVHTAYTSLFIKVLDVNEYHPHFSMPEYHLSISENTEVGSEIFQLNATDEDYDKKFIFNLYNTQSLESANIFKINYLSGSIMLASPLDREALDFHVLTVVVQDGGTPAKRNFARVFINVTDINDHMPEFSVDMIETRLYSSAAVGTKVATIVANDLDSRENGTISYSILSGNDGGKFSIHSEFGDIILNKPLGSSSLLEYTLIIKATDFGPEKLYNTIPVHVIVVPPQDNPPKFLYKEITVEVYENSPSGTLVVQLEAYGWGILFEIIKGNIDSSFKINPTTGTLTTSKPLDCEERAIYNLTVAAQNMAGGKSLCSVTVHILDVNDNAPHFETTAMQGWILESAPVGSLIMSELGVPLVPLATDRDQHVNALLTYQFINRNHSAMFHVDPNTGAIRTVVCLDYEKTPSIVVTLIVLDKGKPRLTSDSVAKVTINVIDVNDSPPIFSQHVYNTTVLLPTFQGVTVVKLHATDADSSNLTYKITEGNSHSTYSIVSSSGLITINDKNKPSNTYHRLKVSVTDGKYTSEAVVNVRWIPIEDEGERGISFQKRSYQGAVLENSTQSIIVTLVSVTGAQLNEHIEYIILNPVPEFTIGSISGAIRTTGIPLDRETKEYYTFIVQAESKMADLEEMYKRRVARTEVVLSVLDINDNCPVITHMEQHAVISISARKHHFITKISAYDADKGENGEISYELEKQFSDIFKICPKSGNITLKQQLPTHLKEYNIGVIVRDGGLPPCLKKVNVKLTVLDQETPVFEQQYYECQVPEDVPVNSPLPLTLKALSPLNNDIIYTINDGDVYEEFRTQYYSGTNTGGSFCELIVQERLDYENQDSYLLKIRATDAVTNKYSEVLFSLIILDVNDNAPLFEYPNYNISVLETLHIGGLVTHIEATDNDTGANGNIRYVIDPEQGDSASYFHMRSETGDLFLKKVLDYENKKLHRIVVKAIDTGTPSQISTAEVYIHVIDVLDTAPQILGPVKTHLFSGEATRGQFVCNVRAFHSTEGANLSYSLLTNNPAFQLDKQYGVLTVANPKNISMRNTKLNISVSDGVYTSISSIQLYMIPSNQHSPKFDKPIYEVGIKENLLAGTYLITVTATDSDMMTSGNSIHYSIASEKMLHYFTINNFTGEIRTRVPFDREIRDFYEIVVAGRDQGGRTGFTTVSVTIIDINDNSPIFLSPRFSTAIYSNASTTSPILQVQALDYDEGLSGTLEYSIYGSGKKENLGLFNIDKTNGNIFPTSLILEYEKTL</sequence>
<reference evidence="17" key="1">
    <citation type="submission" date="2016-10" db="EMBL/GenBank/DDBJ databases">
        <title>The assassin bug Pristhesancus plagipennis produces two different types of venom.</title>
        <authorList>
            <person name="Walker A.A."/>
            <person name="Herzig V."/>
            <person name="Jin J."/>
            <person name="Fry B.G."/>
            <person name="King G.F."/>
        </authorList>
    </citation>
    <scope>NUCLEOTIDE SEQUENCE</scope>
    <source>
        <tissue evidence="17">Venom/labial glands</tissue>
    </source>
</reference>
<feature type="region of interest" description="Disordered" evidence="14">
    <location>
        <begin position="1259"/>
        <end position="1278"/>
    </location>
</feature>
<feature type="domain" description="Cadherin" evidence="16">
    <location>
        <begin position="2532"/>
        <end position="2635"/>
    </location>
</feature>
<dbReference type="InterPro" id="IPR002126">
    <property type="entry name" value="Cadherin-like_dom"/>
</dbReference>
<evidence type="ECO:0000256" key="15">
    <source>
        <dbReference type="SAM" id="SignalP"/>
    </source>
</evidence>
<feature type="domain" description="Cadherin" evidence="16">
    <location>
        <begin position="2450"/>
        <end position="2531"/>
    </location>
</feature>
<dbReference type="SUPFAM" id="SSF49313">
    <property type="entry name" value="Cadherin-like"/>
    <property type="match status" value="25"/>
</dbReference>
<dbReference type="GO" id="GO:0048513">
    <property type="term" value="P:animal organ development"/>
    <property type="evidence" value="ECO:0007669"/>
    <property type="project" value="UniProtKB-ARBA"/>
</dbReference>
<keyword evidence="4" id="KW-0812">Transmembrane</keyword>
<feature type="domain" description="Cadherin" evidence="16">
    <location>
        <begin position="1697"/>
        <end position="1793"/>
    </location>
</feature>
<dbReference type="PRINTS" id="PR00205">
    <property type="entry name" value="CADHERIN"/>
</dbReference>
<evidence type="ECO:0000256" key="14">
    <source>
        <dbReference type="SAM" id="MobiDB-lite"/>
    </source>
</evidence>
<feature type="domain" description="Cadherin" evidence="16">
    <location>
        <begin position="1592"/>
        <end position="1696"/>
    </location>
</feature>
<dbReference type="GO" id="GO:0048589">
    <property type="term" value="P:developmental growth"/>
    <property type="evidence" value="ECO:0007669"/>
    <property type="project" value="UniProtKB-ARBA"/>
</dbReference>
<evidence type="ECO:0000256" key="13">
    <source>
        <dbReference type="PROSITE-ProRule" id="PRU00043"/>
    </source>
</evidence>
<dbReference type="CDD" id="cd11304">
    <property type="entry name" value="Cadherin_repeat"/>
    <property type="match status" value="24"/>
</dbReference>
<feature type="domain" description="Cadherin" evidence="16">
    <location>
        <begin position="2218"/>
        <end position="2327"/>
    </location>
</feature>
<keyword evidence="8" id="KW-0130">Cell adhesion</keyword>
<dbReference type="InterPro" id="IPR015919">
    <property type="entry name" value="Cadherin-like_sf"/>
</dbReference>
<dbReference type="FunFam" id="2.60.40.60:FF:000037">
    <property type="entry name" value="FAT atypical cadherin 1"/>
    <property type="match status" value="1"/>
</dbReference>
<dbReference type="PROSITE" id="PS00232">
    <property type="entry name" value="CADHERIN_1"/>
    <property type="match status" value="10"/>
</dbReference>
<feature type="domain" description="Cadherin" evidence="16">
    <location>
        <begin position="1908"/>
        <end position="2008"/>
    </location>
</feature>
<dbReference type="FunFam" id="2.60.40.60:FF:000080">
    <property type="entry name" value="FAT atypical cadherin 1"/>
    <property type="match status" value="1"/>
</dbReference>
<dbReference type="FunFam" id="2.60.40.60:FF:000021">
    <property type="entry name" value="FAT atypical cadherin 1"/>
    <property type="match status" value="1"/>
</dbReference>
<keyword evidence="11" id="KW-1015">Disulfide bond</keyword>
<evidence type="ECO:0000256" key="5">
    <source>
        <dbReference type="ARBA" id="ARBA00022729"/>
    </source>
</evidence>
<feature type="signal peptide" evidence="15">
    <location>
        <begin position="1"/>
        <end position="21"/>
    </location>
</feature>
<keyword evidence="7 13" id="KW-0106">Calcium</keyword>
<feature type="domain" description="Cadherin" evidence="16">
    <location>
        <begin position="930"/>
        <end position="1034"/>
    </location>
</feature>
<dbReference type="FunFam" id="2.60.40.60:FF:000020">
    <property type="entry name" value="Dachsous cadherin-related 1b"/>
    <property type="match status" value="3"/>
</dbReference>
<dbReference type="GO" id="GO:0005886">
    <property type="term" value="C:plasma membrane"/>
    <property type="evidence" value="ECO:0007669"/>
    <property type="project" value="UniProtKB-SubCell"/>
</dbReference>
<dbReference type="FunFam" id="2.60.40.60:FF:000066">
    <property type="entry name" value="FAT atypical cadherin 1"/>
    <property type="match status" value="1"/>
</dbReference>
<evidence type="ECO:0000256" key="7">
    <source>
        <dbReference type="ARBA" id="ARBA00022837"/>
    </source>
</evidence>
<dbReference type="GO" id="GO:0007163">
    <property type="term" value="P:establishment or maintenance of cell polarity"/>
    <property type="evidence" value="ECO:0007669"/>
    <property type="project" value="UniProtKB-ARBA"/>
</dbReference>
<feature type="domain" description="Cadherin" evidence="16">
    <location>
        <begin position="1141"/>
        <end position="1245"/>
    </location>
</feature>
<feature type="domain" description="Cadherin" evidence="16">
    <location>
        <begin position="260"/>
        <end position="356"/>
    </location>
</feature>
<feature type="domain" description="Cadherin" evidence="16">
    <location>
        <begin position="462"/>
        <end position="567"/>
    </location>
</feature>
<feature type="domain" description="Cadherin" evidence="16">
    <location>
        <begin position="143"/>
        <end position="244"/>
    </location>
</feature>
<keyword evidence="9" id="KW-1133">Transmembrane helix</keyword>
<evidence type="ECO:0000256" key="6">
    <source>
        <dbReference type="ARBA" id="ARBA00022737"/>
    </source>
</evidence>
<keyword evidence="2" id="KW-1003">Cell membrane</keyword>
<dbReference type="InterPro" id="IPR020894">
    <property type="entry name" value="Cadherin_CS"/>
</dbReference>
<feature type="domain" description="Cadherin" evidence="16">
    <location>
        <begin position="1246"/>
        <end position="1386"/>
    </location>
</feature>
<evidence type="ECO:0000313" key="17">
    <source>
        <dbReference type="EMBL" id="ATU82859.1"/>
    </source>
</evidence>
<organism evidence="17">
    <name type="scientific">Pristhesancus plagipennis</name>
    <name type="common">Common assassin bug</name>
    <dbReference type="NCBI Taxonomy" id="1955184"/>
    <lineage>
        <taxon>Eukaryota</taxon>
        <taxon>Metazoa</taxon>
        <taxon>Ecdysozoa</taxon>
        <taxon>Arthropoda</taxon>
        <taxon>Hexapoda</taxon>
        <taxon>Insecta</taxon>
        <taxon>Pterygota</taxon>
        <taxon>Neoptera</taxon>
        <taxon>Paraneoptera</taxon>
        <taxon>Hemiptera</taxon>
        <taxon>Heteroptera</taxon>
        <taxon>Panheteroptera</taxon>
        <taxon>Cimicomorpha</taxon>
        <taxon>Reduviidae</taxon>
        <taxon>Harpactorinae</taxon>
        <taxon>Harpactorini</taxon>
        <taxon>Pristhesancus</taxon>
    </lineage>
</organism>
<dbReference type="SMART" id="SM00112">
    <property type="entry name" value="CA"/>
    <property type="match status" value="24"/>
</dbReference>
<dbReference type="FunFam" id="2.60.40.60:FF:000100">
    <property type="entry name" value="protocadherin Fat 2"/>
    <property type="match status" value="1"/>
</dbReference>
<feature type="chain" id="PRO_5014907602" evidence="15">
    <location>
        <begin position="22"/>
        <end position="2708"/>
    </location>
</feature>
<feature type="domain" description="Cadherin" evidence="16">
    <location>
        <begin position="1035"/>
        <end position="1140"/>
    </location>
</feature>
<evidence type="ECO:0000256" key="10">
    <source>
        <dbReference type="ARBA" id="ARBA00023136"/>
    </source>
</evidence>
<name>A0A2K8JM25_PRIPG</name>
<protein>
    <submittedName>
        <fullName evidence="17">Secreted Cadherin-like protein</fullName>
    </submittedName>
</protein>
<feature type="domain" description="Cadherin" evidence="16">
    <location>
        <begin position="26"/>
        <end position="142"/>
    </location>
</feature>
<feature type="domain" description="Cadherin" evidence="16">
    <location>
        <begin position="718"/>
        <end position="822"/>
    </location>
</feature>
<feature type="domain" description="Cadherin" evidence="16">
    <location>
        <begin position="2328"/>
        <end position="2434"/>
    </location>
</feature>
<keyword evidence="12" id="KW-0325">Glycoprotein</keyword>